<keyword evidence="1" id="KW-1133">Transmembrane helix</keyword>
<dbReference type="EMBL" id="NBSK02000002">
    <property type="protein sequence ID" value="KAJ0222036.1"/>
    <property type="molecule type" value="Genomic_DNA"/>
</dbReference>
<keyword evidence="1" id="KW-0812">Transmembrane</keyword>
<protein>
    <recommendedName>
        <fullName evidence="2">EDR1/CTR1/ARMC3-like peptidase-like domain-containing protein</fullName>
    </recommendedName>
</protein>
<reference evidence="3 4" key="1">
    <citation type="journal article" date="2017" name="Nat. Commun.">
        <title>Genome assembly with in vitro proximity ligation data and whole-genome triplication in lettuce.</title>
        <authorList>
            <person name="Reyes-Chin-Wo S."/>
            <person name="Wang Z."/>
            <person name="Yang X."/>
            <person name="Kozik A."/>
            <person name="Arikit S."/>
            <person name="Song C."/>
            <person name="Xia L."/>
            <person name="Froenicke L."/>
            <person name="Lavelle D.O."/>
            <person name="Truco M.J."/>
            <person name="Xia R."/>
            <person name="Zhu S."/>
            <person name="Xu C."/>
            <person name="Xu H."/>
            <person name="Xu X."/>
            <person name="Cox K."/>
            <person name="Korf I."/>
            <person name="Meyers B.C."/>
            <person name="Michelmore R.W."/>
        </authorList>
    </citation>
    <scope>NUCLEOTIDE SEQUENCE [LARGE SCALE GENOMIC DNA]</scope>
    <source>
        <strain evidence="4">cv. Salinas</strain>
        <tissue evidence="3">Seedlings</tissue>
    </source>
</reference>
<dbReference type="AlphaFoldDB" id="A0A9R1XQJ3"/>
<name>A0A9R1XQJ3_LACSA</name>
<evidence type="ECO:0000256" key="1">
    <source>
        <dbReference type="SAM" id="Phobius"/>
    </source>
</evidence>
<evidence type="ECO:0000313" key="4">
    <source>
        <dbReference type="Proteomes" id="UP000235145"/>
    </source>
</evidence>
<keyword evidence="4" id="KW-1185">Reference proteome</keyword>
<proteinExistence type="predicted"/>
<feature type="domain" description="EDR1/CTR1/ARMC3-like peptidase-like" evidence="2">
    <location>
        <begin position="11"/>
        <end position="65"/>
    </location>
</feature>
<sequence length="104" mass="12013">MIVVYQNLEKAQMKIYRGTTVTDEDELFSMWKECSDDLKDCLGSVLLPIGSLSVGLCSDHALPFKGCCRFIFYFIITIITLIFSLLHFVIITLIFFLYFTSFFL</sequence>
<accession>A0A9R1XQJ3</accession>
<dbReference type="InterPro" id="IPR055164">
    <property type="entry name" value="EDR1/CTR1/ARMC3-like_pept-like"/>
</dbReference>
<gene>
    <name evidence="3" type="ORF">LSAT_V11C200075690</name>
</gene>
<evidence type="ECO:0000313" key="3">
    <source>
        <dbReference type="EMBL" id="KAJ0222036.1"/>
    </source>
</evidence>
<evidence type="ECO:0000259" key="2">
    <source>
        <dbReference type="Pfam" id="PF14381"/>
    </source>
</evidence>
<keyword evidence="1" id="KW-0472">Membrane</keyword>
<dbReference type="Proteomes" id="UP000235145">
    <property type="component" value="Unassembled WGS sequence"/>
</dbReference>
<dbReference type="Pfam" id="PF14381">
    <property type="entry name" value="EDR1_CTR1_ARMC3_pept"/>
    <property type="match status" value="1"/>
</dbReference>
<comment type="caution">
    <text evidence="3">The sequence shown here is derived from an EMBL/GenBank/DDBJ whole genome shotgun (WGS) entry which is preliminary data.</text>
</comment>
<organism evidence="3 4">
    <name type="scientific">Lactuca sativa</name>
    <name type="common">Garden lettuce</name>
    <dbReference type="NCBI Taxonomy" id="4236"/>
    <lineage>
        <taxon>Eukaryota</taxon>
        <taxon>Viridiplantae</taxon>
        <taxon>Streptophyta</taxon>
        <taxon>Embryophyta</taxon>
        <taxon>Tracheophyta</taxon>
        <taxon>Spermatophyta</taxon>
        <taxon>Magnoliopsida</taxon>
        <taxon>eudicotyledons</taxon>
        <taxon>Gunneridae</taxon>
        <taxon>Pentapetalae</taxon>
        <taxon>asterids</taxon>
        <taxon>campanulids</taxon>
        <taxon>Asterales</taxon>
        <taxon>Asteraceae</taxon>
        <taxon>Cichorioideae</taxon>
        <taxon>Cichorieae</taxon>
        <taxon>Lactucinae</taxon>
        <taxon>Lactuca</taxon>
    </lineage>
</organism>
<feature type="transmembrane region" description="Helical" evidence="1">
    <location>
        <begin position="70"/>
        <end position="99"/>
    </location>
</feature>